<organism evidence="1 2">
    <name type="scientific">Porites lobata</name>
    <dbReference type="NCBI Taxonomy" id="104759"/>
    <lineage>
        <taxon>Eukaryota</taxon>
        <taxon>Metazoa</taxon>
        <taxon>Cnidaria</taxon>
        <taxon>Anthozoa</taxon>
        <taxon>Hexacorallia</taxon>
        <taxon>Scleractinia</taxon>
        <taxon>Fungiina</taxon>
        <taxon>Poritidae</taxon>
        <taxon>Porites</taxon>
    </lineage>
</organism>
<protein>
    <submittedName>
        <fullName evidence="1">Uncharacterized protein</fullName>
    </submittedName>
</protein>
<dbReference type="EMBL" id="CALNXK010000126">
    <property type="protein sequence ID" value="CAH3163510.1"/>
    <property type="molecule type" value="Genomic_DNA"/>
</dbReference>
<comment type="caution">
    <text evidence="1">The sequence shown here is derived from an EMBL/GenBank/DDBJ whole genome shotgun (WGS) entry which is preliminary data.</text>
</comment>
<evidence type="ECO:0000313" key="2">
    <source>
        <dbReference type="Proteomes" id="UP001159405"/>
    </source>
</evidence>
<dbReference type="Proteomes" id="UP001159405">
    <property type="component" value="Unassembled WGS sequence"/>
</dbReference>
<name>A0ABN8QFF1_9CNID</name>
<gene>
    <name evidence="1" type="ORF">PLOB_00005860</name>
</gene>
<proteinExistence type="predicted"/>
<sequence>QVSNKKPEHVDGQQPTVVGPLVAKITPNSSCRLPDPSDALRHGSIAVKKTCTPSLNNQTLLMAFNMPWNQMRHPLHHRRFLRFLDIITKLAMTLIFYRRRCWQILNIRGFNKVNIGECGLLSS</sequence>
<reference evidence="1 2" key="1">
    <citation type="submission" date="2022-05" db="EMBL/GenBank/DDBJ databases">
        <authorList>
            <consortium name="Genoscope - CEA"/>
            <person name="William W."/>
        </authorList>
    </citation>
    <scope>NUCLEOTIDE SEQUENCE [LARGE SCALE GENOMIC DNA]</scope>
</reference>
<feature type="non-terminal residue" evidence="1">
    <location>
        <position position="1"/>
    </location>
</feature>
<evidence type="ECO:0000313" key="1">
    <source>
        <dbReference type="EMBL" id="CAH3163510.1"/>
    </source>
</evidence>
<accession>A0ABN8QFF1</accession>
<keyword evidence="2" id="KW-1185">Reference proteome</keyword>